<dbReference type="InterPro" id="IPR019791">
    <property type="entry name" value="Haem_peroxidase_animal"/>
</dbReference>
<sequence>MLQDSVIQAKHLVDKAYTETRNKLKQRLRREAVSSSDAMAFFKQPVALSRNAIRAADYMDVTLQILSEKLKYIYPGPFNISDVLTAEQKEILNKLTGCAYQFLPKVCRPSLYRTINGECNNRKNPILGASNTGYKRILPPEYEDGISLPRGWTESQKINGFPLPKAREVSNEIVRYTTNSLVVDTDRSLMFMQWGQFLDHDTDLSPDTPSRSAFFEGVDCETSCARAHPCFPLSIPLNDPRIKNQSDCIPLFRSAPVCNLVTPLREQINVLTSYVDGSQVYGSDSVAATKLRNLTNNLGLLAINQKYTDNGRPFLPFSGNNADMCTTTNMSAGIPCFLAGDSRVSEQPGLTTFHTLFLREHNRIATQLHTLNPHWSGEKLYQETRKIIGCILQKITYKDWLPLLLGGEMSGVLPTYTAYNVQEDPRVSNVFTIAFRMGHTLIQPFVYRVGDGYQPFKKDPAVPLHQFFFATWRIVNEGGIDPLLRGMLANSAKLNQQNQIVDDELRERLFKLLKRIGFDLAAINIQRGREHGLPGYNAWRRFCGLSAPKNVDELAIVLNNRTLAKKLIDLYGTPENIDIWIGGVSEPLVPGGRTGKLLSCLIGDQFRRARDGDWYYYENDFVLSSDQKYSIEKVTLSRIICENTNITEVPLNVFLGNRYPMDFVPCSRLPQMNLSPWKESPEFGRVQSAVLAGQLLDIHRAVHKPLLCCLSCGLCVIVMSKCEPLALSDVLSMVEQDFIKDISVLCSIQLSSNPD</sequence>
<feature type="binding site" description="axial binding residue" evidence="9">
    <location>
        <position position="439"/>
    </location>
    <ligand>
        <name>heme b</name>
        <dbReference type="ChEBI" id="CHEBI:60344"/>
    </ligand>
    <ligandPart>
        <name>Fe</name>
        <dbReference type="ChEBI" id="CHEBI:18248"/>
    </ligandPart>
</feature>
<organism evidence="10 11">
    <name type="scientific">Pyxicephalus adspersus</name>
    <name type="common">African bullfrog</name>
    <dbReference type="NCBI Taxonomy" id="30357"/>
    <lineage>
        <taxon>Eukaryota</taxon>
        <taxon>Metazoa</taxon>
        <taxon>Chordata</taxon>
        <taxon>Craniata</taxon>
        <taxon>Vertebrata</taxon>
        <taxon>Euteleostomi</taxon>
        <taxon>Amphibia</taxon>
        <taxon>Batrachia</taxon>
        <taxon>Anura</taxon>
        <taxon>Neobatrachia</taxon>
        <taxon>Ranoidea</taxon>
        <taxon>Pyxicephalidae</taxon>
        <taxon>Pyxicephalinae</taxon>
        <taxon>Pyxicephalus</taxon>
    </lineage>
</organism>
<keyword evidence="3 9" id="KW-0479">Metal-binding</keyword>
<name>A0AAV3B3X9_PYXAD</name>
<dbReference type="GO" id="GO:0004601">
    <property type="term" value="F:peroxidase activity"/>
    <property type="evidence" value="ECO:0007669"/>
    <property type="project" value="InterPro"/>
</dbReference>
<evidence type="ECO:0000256" key="7">
    <source>
        <dbReference type="ARBA" id="ARBA00023157"/>
    </source>
</evidence>
<evidence type="ECO:0000256" key="6">
    <source>
        <dbReference type="ARBA" id="ARBA00023004"/>
    </source>
</evidence>
<dbReference type="InterPro" id="IPR010255">
    <property type="entry name" value="Haem_peroxidase_sf"/>
</dbReference>
<accession>A0AAV3B3X9</accession>
<keyword evidence="6 9" id="KW-0408">Iron</keyword>
<evidence type="ECO:0000256" key="4">
    <source>
        <dbReference type="ARBA" id="ARBA00022729"/>
    </source>
</evidence>
<gene>
    <name evidence="10" type="ORF">GDO54_001850</name>
</gene>
<dbReference type="PROSITE" id="PS50292">
    <property type="entry name" value="PEROXIDASE_3"/>
    <property type="match status" value="1"/>
</dbReference>
<dbReference type="GO" id="GO:0005615">
    <property type="term" value="C:extracellular space"/>
    <property type="evidence" value="ECO:0007669"/>
    <property type="project" value="TreeGrafter"/>
</dbReference>
<reference evidence="10" key="1">
    <citation type="thesis" date="2020" institute="ProQuest LLC" country="789 East Eisenhower Parkway, Ann Arbor, MI, USA">
        <title>Comparative Genomics and Chromosome Evolution.</title>
        <authorList>
            <person name="Mudd A.B."/>
        </authorList>
    </citation>
    <scope>NUCLEOTIDE SEQUENCE</scope>
    <source>
        <strain evidence="10">1538</strain>
        <tissue evidence="10">Blood</tissue>
    </source>
</reference>
<dbReference type="SUPFAM" id="SSF48113">
    <property type="entry name" value="Heme-dependent peroxidases"/>
    <property type="match status" value="1"/>
</dbReference>
<protein>
    <recommendedName>
        <fullName evidence="12">Myeloperoxidase</fullName>
    </recommendedName>
</protein>
<proteinExistence type="inferred from homology"/>
<dbReference type="FunFam" id="1.10.640.10:FF:000001">
    <property type="entry name" value="Peroxidasin homolog"/>
    <property type="match status" value="1"/>
</dbReference>
<dbReference type="Proteomes" id="UP001181693">
    <property type="component" value="Unassembled WGS sequence"/>
</dbReference>
<evidence type="ECO:0000256" key="3">
    <source>
        <dbReference type="ARBA" id="ARBA00022723"/>
    </source>
</evidence>
<keyword evidence="7" id="KW-1015">Disulfide bond</keyword>
<evidence type="ECO:0000256" key="2">
    <source>
        <dbReference type="ARBA" id="ARBA00022617"/>
    </source>
</evidence>
<evidence type="ECO:0000256" key="1">
    <source>
        <dbReference type="ARBA" id="ARBA00001970"/>
    </source>
</evidence>
<keyword evidence="2 9" id="KW-0349">Heme</keyword>
<dbReference type="GO" id="GO:0006979">
    <property type="term" value="P:response to oxidative stress"/>
    <property type="evidence" value="ECO:0007669"/>
    <property type="project" value="InterPro"/>
</dbReference>
<keyword evidence="11" id="KW-1185">Reference proteome</keyword>
<comment type="cofactor">
    <cofactor evidence="1">
        <name>heme b</name>
        <dbReference type="ChEBI" id="CHEBI:60344"/>
    </cofactor>
</comment>
<dbReference type="CDD" id="cd09824">
    <property type="entry name" value="myeloperoxidase_like"/>
    <property type="match status" value="1"/>
</dbReference>
<dbReference type="EMBL" id="DYDO01000001">
    <property type="protein sequence ID" value="DBA34272.1"/>
    <property type="molecule type" value="Genomic_DNA"/>
</dbReference>
<evidence type="ECO:0000256" key="8">
    <source>
        <dbReference type="ARBA" id="ARBA00061342"/>
    </source>
</evidence>
<evidence type="ECO:0000313" key="10">
    <source>
        <dbReference type="EMBL" id="DBA34272.1"/>
    </source>
</evidence>
<evidence type="ECO:0000313" key="11">
    <source>
        <dbReference type="Proteomes" id="UP001181693"/>
    </source>
</evidence>
<evidence type="ECO:0008006" key="12">
    <source>
        <dbReference type="Google" id="ProtNLM"/>
    </source>
</evidence>
<dbReference type="Gene3D" id="1.10.640.10">
    <property type="entry name" value="Haem peroxidase domain superfamily, animal type"/>
    <property type="match status" value="1"/>
</dbReference>
<dbReference type="GO" id="GO:0020037">
    <property type="term" value="F:heme binding"/>
    <property type="evidence" value="ECO:0007669"/>
    <property type="project" value="InterPro"/>
</dbReference>
<dbReference type="PANTHER" id="PTHR11475:SF63">
    <property type="entry name" value="EOSINOPHIL PEROXIDASE"/>
    <property type="match status" value="1"/>
</dbReference>
<dbReference type="GO" id="GO:0042742">
    <property type="term" value="P:defense response to bacterium"/>
    <property type="evidence" value="ECO:0007669"/>
    <property type="project" value="TreeGrafter"/>
</dbReference>
<dbReference type="InterPro" id="IPR037120">
    <property type="entry name" value="Haem_peroxidase_sf_animal"/>
</dbReference>
<dbReference type="Pfam" id="PF03098">
    <property type="entry name" value="An_peroxidase"/>
    <property type="match status" value="1"/>
</dbReference>
<dbReference type="GO" id="GO:0046872">
    <property type="term" value="F:metal ion binding"/>
    <property type="evidence" value="ECO:0007669"/>
    <property type="project" value="UniProtKB-KW"/>
</dbReference>
<keyword evidence="5" id="KW-0560">Oxidoreductase</keyword>
<dbReference type="PRINTS" id="PR00457">
    <property type="entry name" value="ANPEROXIDASE"/>
</dbReference>
<dbReference type="PANTHER" id="PTHR11475">
    <property type="entry name" value="OXIDASE/PEROXIDASE"/>
    <property type="match status" value="1"/>
</dbReference>
<dbReference type="AlphaFoldDB" id="A0AAV3B3X9"/>
<evidence type="ECO:0000256" key="9">
    <source>
        <dbReference type="PIRSR" id="PIRSR619791-2"/>
    </source>
</evidence>
<keyword evidence="4" id="KW-0732">Signal</keyword>
<evidence type="ECO:0000256" key="5">
    <source>
        <dbReference type="ARBA" id="ARBA00023002"/>
    </source>
</evidence>
<comment type="caution">
    <text evidence="10">The sequence shown here is derived from an EMBL/GenBank/DDBJ whole genome shotgun (WGS) entry which is preliminary data.</text>
</comment>
<comment type="similarity">
    <text evidence="8">Belongs to the peroxidase family. XPO subfamily.</text>
</comment>